<keyword evidence="10" id="KW-0966">Cell projection</keyword>
<comment type="similarity">
    <text evidence="3">Belongs to the flagella basal body rod proteins family.</text>
</comment>
<dbReference type="InterPro" id="IPR010930">
    <property type="entry name" value="Flg_bb/hook_C_dom"/>
</dbReference>
<evidence type="ECO:0000256" key="4">
    <source>
        <dbReference type="ARBA" id="ARBA00016244"/>
    </source>
</evidence>
<keyword evidence="10" id="KW-0282">Flagellum</keyword>
<feature type="region of interest" description="Disordered" evidence="7">
    <location>
        <begin position="408"/>
        <end position="430"/>
    </location>
</feature>
<protein>
    <recommendedName>
        <fullName evidence="4">Flagellar hook-associated protein 1</fullName>
    </recommendedName>
</protein>
<dbReference type="Pfam" id="PF06429">
    <property type="entry name" value="Flg_bbr_C"/>
    <property type="match status" value="1"/>
</dbReference>
<evidence type="ECO:0000259" key="9">
    <source>
        <dbReference type="Pfam" id="PF22638"/>
    </source>
</evidence>
<evidence type="ECO:0000259" key="8">
    <source>
        <dbReference type="Pfam" id="PF06429"/>
    </source>
</evidence>
<reference evidence="10 11" key="1">
    <citation type="submission" date="2016-06" db="EMBL/GenBank/DDBJ databases">
        <title>Acetobacter pasteurianus NBRC 3188 whole genome sequencing project.</title>
        <authorList>
            <person name="Matsutani M."/>
            <person name="Shiwa Y."/>
            <person name="Okamoto-Kainuma A."/>
            <person name="Ishikawa M."/>
            <person name="Koizumi Y."/>
            <person name="Yoshikawa H."/>
            <person name="Yakushi T."/>
            <person name="Matsushita K."/>
        </authorList>
    </citation>
    <scope>NUCLEOTIDE SEQUENCE [LARGE SCALE GENOMIC DNA]</scope>
    <source>
        <strain evidence="10 11">NBRC 3188</strain>
    </source>
</reference>
<evidence type="ECO:0000256" key="3">
    <source>
        <dbReference type="ARBA" id="ARBA00009677"/>
    </source>
</evidence>
<dbReference type="Pfam" id="PF22638">
    <property type="entry name" value="FlgK_D1"/>
    <property type="match status" value="1"/>
</dbReference>
<keyword evidence="10" id="KW-0969">Cilium</keyword>
<evidence type="ECO:0000256" key="7">
    <source>
        <dbReference type="SAM" id="MobiDB-lite"/>
    </source>
</evidence>
<evidence type="ECO:0000313" key="11">
    <source>
        <dbReference type="Proteomes" id="UP000287300"/>
    </source>
</evidence>
<comment type="caution">
    <text evidence="10">The sequence shown here is derived from an EMBL/GenBank/DDBJ whole genome shotgun (WGS) entry which is preliminary data.</text>
</comment>
<dbReference type="AlphaFoldDB" id="A0A401WXT6"/>
<evidence type="ECO:0000256" key="2">
    <source>
        <dbReference type="ARBA" id="ARBA00004613"/>
    </source>
</evidence>
<keyword evidence="5" id="KW-0964">Secreted</keyword>
<dbReference type="Proteomes" id="UP000287300">
    <property type="component" value="Unassembled WGS sequence"/>
</dbReference>
<keyword evidence="6" id="KW-0975">Bacterial flagellum</keyword>
<comment type="subcellular location">
    <subcellularLocation>
        <location evidence="1">Bacterial flagellum</location>
    </subcellularLocation>
    <subcellularLocation>
        <location evidence="2">Secreted</location>
    </subcellularLocation>
</comment>
<accession>A0A401WXT6</accession>
<dbReference type="GO" id="GO:0009424">
    <property type="term" value="C:bacterial-type flagellum hook"/>
    <property type="evidence" value="ECO:0007669"/>
    <property type="project" value="InterPro"/>
</dbReference>
<dbReference type="RefSeq" id="WP_124296464.1">
    <property type="nucleotide sequence ID" value="NZ_BDES01000077.1"/>
</dbReference>
<dbReference type="GO" id="GO:0005198">
    <property type="term" value="F:structural molecule activity"/>
    <property type="evidence" value="ECO:0007669"/>
    <property type="project" value="InterPro"/>
</dbReference>
<feature type="region of interest" description="Disordered" evidence="7">
    <location>
        <begin position="96"/>
        <end position="115"/>
    </location>
</feature>
<feature type="domain" description="Flagellar hook-associated protein FlgK helical" evidence="9">
    <location>
        <begin position="110"/>
        <end position="337"/>
    </location>
</feature>
<evidence type="ECO:0000313" key="10">
    <source>
        <dbReference type="EMBL" id="GCD54158.1"/>
    </source>
</evidence>
<proteinExistence type="inferred from homology"/>
<dbReference type="InterPro" id="IPR053927">
    <property type="entry name" value="FlgK_helical"/>
</dbReference>
<sequence length="519" mass="53011">MDLGLSLSIATSGLHGIDSELAVTSENVSNSGTDGYVKETAVVSSVVAGKVGTGVSVGNTTLSLSAGLQKALYSQNAKVSALTTMDNSLASLSAVQGTTTSDSTDTDTDDTTGTLSDSLQGVASAITSLSATPTNTAAQSAVISDAETLTSQINTLSSVYDTQRQTAENNIASNVSDVNSSLTTIGEISKKIMLLTAAGQDTADLQNQRLEAMDSLSQKLDVTFNTSSNGDVTVHTTNGTLLPTRPDQIGLSDSNTELPSSSWPLTYAATTISSSMYYKEGDTTGGISGIMLNGQDVTSDLSGGSLGANITLRDTTYPKMQAQLDSFSYTLINRFDNAGTPLFTNGTSSPLSSDTTKTTPNGIVGLSSVISVNQDYVKNPSLLTTDSNGNTGVITDLTNILGEAFGTSSDDTSGSLSSPTSGLGPSGDLATGYTGNQGLSELATSLTTDQAATISNTSADLSTESTVQTTLSTKVSSVSGVDVNSQMSEIVALQSAYTANAKIVTAVQSMFSELLDAVN</sequence>
<name>A0A401WXT6_ACEPA</name>
<dbReference type="PANTHER" id="PTHR30033:SF1">
    <property type="entry name" value="FLAGELLAR HOOK-ASSOCIATED PROTEIN 1"/>
    <property type="match status" value="1"/>
</dbReference>
<dbReference type="EMBL" id="BDES01000077">
    <property type="protein sequence ID" value="GCD54158.1"/>
    <property type="molecule type" value="Genomic_DNA"/>
</dbReference>
<evidence type="ECO:0000256" key="6">
    <source>
        <dbReference type="ARBA" id="ARBA00023143"/>
    </source>
</evidence>
<dbReference type="InterPro" id="IPR002371">
    <property type="entry name" value="FlgK"/>
</dbReference>
<evidence type="ECO:0000256" key="1">
    <source>
        <dbReference type="ARBA" id="ARBA00004365"/>
    </source>
</evidence>
<dbReference type="SUPFAM" id="SSF64518">
    <property type="entry name" value="Phase 1 flagellin"/>
    <property type="match status" value="1"/>
</dbReference>
<dbReference type="GO" id="GO:0044780">
    <property type="term" value="P:bacterial-type flagellum assembly"/>
    <property type="evidence" value="ECO:0007669"/>
    <property type="project" value="InterPro"/>
</dbReference>
<evidence type="ECO:0000256" key="5">
    <source>
        <dbReference type="ARBA" id="ARBA00022525"/>
    </source>
</evidence>
<gene>
    <name evidence="10" type="ORF">NBRC3188_2855</name>
</gene>
<dbReference type="GO" id="GO:0005576">
    <property type="term" value="C:extracellular region"/>
    <property type="evidence" value="ECO:0007669"/>
    <property type="project" value="UniProtKB-SubCell"/>
</dbReference>
<feature type="compositionally biased region" description="Low complexity" evidence="7">
    <location>
        <begin position="408"/>
        <end position="429"/>
    </location>
</feature>
<dbReference type="NCBIfam" id="TIGR02492">
    <property type="entry name" value="flgK_ends"/>
    <property type="match status" value="1"/>
</dbReference>
<organism evidence="10 11">
    <name type="scientific">Acetobacter pasteurianus NBRC 3188</name>
    <dbReference type="NCBI Taxonomy" id="1226663"/>
    <lineage>
        <taxon>Bacteria</taxon>
        <taxon>Pseudomonadati</taxon>
        <taxon>Pseudomonadota</taxon>
        <taxon>Alphaproteobacteria</taxon>
        <taxon>Acetobacterales</taxon>
        <taxon>Acetobacteraceae</taxon>
        <taxon>Acetobacter</taxon>
    </lineage>
</organism>
<dbReference type="PANTHER" id="PTHR30033">
    <property type="entry name" value="FLAGELLAR HOOK-ASSOCIATED PROTEIN 1"/>
    <property type="match status" value="1"/>
</dbReference>
<feature type="domain" description="Flagellar basal-body/hook protein C-terminal" evidence="8">
    <location>
        <begin position="478"/>
        <end position="515"/>
    </location>
</feature>